<dbReference type="PROSITE" id="PS50283">
    <property type="entry name" value="NA_SOLUT_SYMP_3"/>
    <property type="match status" value="1"/>
</dbReference>
<sequence length="509" mass="55449">MPPIAVAFSLLGGWVSAISILGNSTEVYFHGTQITTTMLGVIPAIIVMHQIITPILYNLRLYSINEYLELRYRSAALRKVGTSVTLLYESAYSGICLYAPSLALATVTSISPFNSVLIAGAIVTFYITVGGVKAVVYTDVLQTLLMLGGVLAVVVMCCMEAGGVEKVWATAGQGGRLEFFNLDTSLHVRHTFWSTVCLGFAMTINIIATEQAIYQRLASVKSLRISKRLVWFFLVGLWCMWIVFFFSGLVAYATYSTCDPLTSGKIKKPDQIIPFLITDKLGYIPGLSGVFVAAAYGGMLSTVSSSGNSMACLVWQDFLKPLPYFAGLKESSVIRIIKTLCMVLPWVNAKGAFVGFLVSFCFSVWLMIGQLLKGGGTPPQLPLSVEGCPVFSNSTLDTFPTLATASLASANISVEHTEEEKGIYDISYCYHGMIALLLTIVVSGAVSLLTKPTPPEDLKEGVVNPTCERLYRRWYYTGRRDTCSLEPVNGLQEAVTMLPVFDSNLHCPQ</sequence>
<dbReference type="AlphaFoldDB" id="A0AAW0TK57"/>
<name>A0AAW0TK57_SCYPA</name>
<evidence type="ECO:0000256" key="4">
    <source>
        <dbReference type="ARBA" id="ARBA00022475"/>
    </source>
</evidence>
<reference evidence="13 14" key="1">
    <citation type="submission" date="2023-03" db="EMBL/GenBank/DDBJ databases">
        <title>High-quality genome of Scylla paramamosain provides insights in environmental adaptation.</title>
        <authorList>
            <person name="Zhang L."/>
        </authorList>
    </citation>
    <scope>NUCLEOTIDE SEQUENCE [LARGE SCALE GENOMIC DNA]</scope>
    <source>
        <strain evidence="13">LZ_2023a</strain>
        <tissue evidence="13">Muscle</tissue>
    </source>
</reference>
<evidence type="ECO:0000256" key="9">
    <source>
        <dbReference type="ARBA" id="ARBA00023136"/>
    </source>
</evidence>
<evidence type="ECO:0000256" key="1">
    <source>
        <dbReference type="ARBA" id="ARBA00004651"/>
    </source>
</evidence>
<proteinExistence type="inferred from homology"/>
<keyword evidence="9 12" id="KW-0472">Membrane</keyword>
<dbReference type="InterPro" id="IPR001734">
    <property type="entry name" value="Na/solute_symporter"/>
</dbReference>
<evidence type="ECO:0000313" key="13">
    <source>
        <dbReference type="EMBL" id="KAK8387860.1"/>
    </source>
</evidence>
<evidence type="ECO:0000256" key="6">
    <source>
        <dbReference type="ARBA" id="ARBA00022989"/>
    </source>
</evidence>
<dbReference type="PANTHER" id="PTHR42985:SF40">
    <property type="entry name" value="LD47995P-RELATED"/>
    <property type="match status" value="1"/>
</dbReference>
<keyword evidence="6 12" id="KW-1133">Transmembrane helix</keyword>
<evidence type="ECO:0000256" key="7">
    <source>
        <dbReference type="ARBA" id="ARBA00023053"/>
    </source>
</evidence>
<dbReference type="Pfam" id="PF00474">
    <property type="entry name" value="SSF"/>
    <property type="match status" value="1"/>
</dbReference>
<dbReference type="GO" id="GO:0006814">
    <property type="term" value="P:sodium ion transport"/>
    <property type="evidence" value="ECO:0007669"/>
    <property type="project" value="UniProtKB-KW"/>
</dbReference>
<comment type="similarity">
    <text evidence="2 11">Belongs to the sodium:solute symporter (SSF) (TC 2.A.21) family.</text>
</comment>
<dbReference type="GO" id="GO:0005886">
    <property type="term" value="C:plasma membrane"/>
    <property type="evidence" value="ECO:0007669"/>
    <property type="project" value="UniProtKB-SubCell"/>
</dbReference>
<feature type="transmembrane region" description="Helical" evidence="12">
    <location>
        <begin position="283"/>
        <end position="303"/>
    </location>
</feature>
<keyword evidence="14" id="KW-1185">Reference proteome</keyword>
<evidence type="ECO:0000256" key="11">
    <source>
        <dbReference type="RuleBase" id="RU362091"/>
    </source>
</evidence>
<feature type="transmembrane region" description="Helical" evidence="12">
    <location>
        <begin position="229"/>
        <end position="255"/>
    </location>
</feature>
<evidence type="ECO:0000256" key="2">
    <source>
        <dbReference type="ARBA" id="ARBA00006434"/>
    </source>
</evidence>
<keyword evidence="7" id="KW-0915">Sodium</keyword>
<dbReference type="InterPro" id="IPR051163">
    <property type="entry name" value="Sodium:Solute_Symporter_SSF"/>
</dbReference>
<evidence type="ECO:0000256" key="8">
    <source>
        <dbReference type="ARBA" id="ARBA00023065"/>
    </source>
</evidence>
<dbReference type="PANTHER" id="PTHR42985">
    <property type="entry name" value="SODIUM-COUPLED MONOCARBOXYLATE TRANSPORTER"/>
    <property type="match status" value="1"/>
</dbReference>
<comment type="subcellular location">
    <subcellularLocation>
        <location evidence="1">Cell membrane</location>
        <topology evidence="1">Multi-pass membrane protein</topology>
    </subcellularLocation>
</comment>
<feature type="transmembrane region" description="Helical" evidence="12">
    <location>
        <begin position="352"/>
        <end position="372"/>
    </location>
</feature>
<gene>
    <name evidence="13" type="ORF">O3P69_020047</name>
</gene>
<dbReference type="Gene3D" id="1.20.1730.10">
    <property type="entry name" value="Sodium/glucose cotransporter"/>
    <property type="match status" value="1"/>
</dbReference>
<comment type="caution">
    <text evidence="13">The sequence shown here is derived from an EMBL/GenBank/DDBJ whole genome shotgun (WGS) entry which is preliminary data.</text>
</comment>
<evidence type="ECO:0000256" key="5">
    <source>
        <dbReference type="ARBA" id="ARBA00022692"/>
    </source>
</evidence>
<keyword evidence="3" id="KW-0813">Transport</keyword>
<evidence type="ECO:0000256" key="12">
    <source>
        <dbReference type="SAM" id="Phobius"/>
    </source>
</evidence>
<feature type="transmembrane region" description="Helical" evidence="12">
    <location>
        <begin position="430"/>
        <end position="449"/>
    </location>
</feature>
<evidence type="ECO:0008006" key="15">
    <source>
        <dbReference type="Google" id="ProtNLM"/>
    </source>
</evidence>
<keyword evidence="10" id="KW-0739">Sodium transport</keyword>
<dbReference type="Proteomes" id="UP001487740">
    <property type="component" value="Unassembled WGS sequence"/>
</dbReference>
<dbReference type="GO" id="GO:0015293">
    <property type="term" value="F:symporter activity"/>
    <property type="evidence" value="ECO:0007669"/>
    <property type="project" value="TreeGrafter"/>
</dbReference>
<feature type="transmembrane region" description="Helical" evidence="12">
    <location>
        <begin position="80"/>
        <end position="101"/>
    </location>
</feature>
<evidence type="ECO:0000256" key="3">
    <source>
        <dbReference type="ARBA" id="ARBA00022448"/>
    </source>
</evidence>
<protein>
    <recommendedName>
        <fullName evidence="15">Sodium/solute symporter</fullName>
    </recommendedName>
</protein>
<accession>A0AAW0TK57</accession>
<dbReference type="InterPro" id="IPR038377">
    <property type="entry name" value="Na/Glc_symporter_sf"/>
</dbReference>
<feature type="transmembrane region" description="Helical" evidence="12">
    <location>
        <begin position="113"/>
        <end position="132"/>
    </location>
</feature>
<feature type="transmembrane region" description="Helical" evidence="12">
    <location>
        <begin position="144"/>
        <end position="164"/>
    </location>
</feature>
<evidence type="ECO:0000313" key="14">
    <source>
        <dbReference type="Proteomes" id="UP001487740"/>
    </source>
</evidence>
<keyword evidence="4" id="KW-1003">Cell membrane</keyword>
<feature type="transmembrane region" description="Helical" evidence="12">
    <location>
        <begin position="190"/>
        <end position="208"/>
    </location>
</feature>
<dbReference type="EMBL" id="JARAKH010000029">
    <property type="protein sequence ID" value="KAK8387860.1"/>
    <property type="molecule type" value="Genomic_DNA"/>
</dbReference>
<organism evidence="13 14">
    <name type="scientific">Scylla paramamosain</name>
    <name type="common">Mud crab</name>
    <dbReference type="NCBI Taxonomy" id="85552"/>
    <lineage>
        <taxon>Eukaryota</taxon>
        <taxon>Metazoa</taxon>
        <taxon>Ecdysozoa</taxon>
        <taxon>Arthropoda</taxon>
        <taxon>Crustacea</taxon>
        <taxon>Multicrustacea</taxon>
        <taxon>Malacostraca</taxon>
        <taxon>Eumalacostraca</taxon>
        <taxon>Eucarida</taxon>
        <taxon>Decapoda</taxon>
        <taxon>Pleocyemata</taxon>
        <taxon>Brachyura</taxon>
        <taxon>Eubrachyura</taxon>
        <taxon>Portunoidea</taxon>
        <taxon>Portunidae</taxon>
        <taxon>Portuninae</taxon>
        <taxon>Scylla</taxon>
    </lineage>
</organism>
<keyword evidence="5 12" id="KW-0812">Transmembrane</keyword>
<feature type="transmembrane region" description="Helical" evidence="12">
    <location>
        <begin position="41"/>
        <end position="59"/>
    </location>
</feature>
<evidence type="ECO:0000256" key="10">
    <source>
        <dbReference type="ARBA" id="ARBA00023201"/>
    </source>
</evidence>
<keyword evidence="8" id="KW-0406">Ion transport</keyword>